<keyword evidence="9 10" id="KW-0472">Membrane</keyword>
<keyword evidence="5 10" id="KW-0997">Cell inner membrane</keyword>
<gene>
    <name evidence="11" type="ORF">C1949_03905</name>
</gene>
<evidence type="ECO:0000256" key="1">
    <source>
        <dbReference type="ARBA" id="ARBA00004377"/>
    </source>
</evidence>
<sequence length="161" mass="17473">MNAWWSGLAPRERRILLLGGLALVLILAWVAIWEPLVQGRSALRSEVARMSAEAVWMEQASDEVRRRARLEQRAPALPGGGGSVLTLIEVSANAAGLRSALTRVQPEGEGARLILDDVSFDALMGWLAELEQRQGLLVTQLALEGSEAAGQVSARILLEQR</sequence>
<keyword evidence="6" id="KW-0812">Transmembrane</keyword>
<comment type="function">
    <text evidence="10">Inner membrane component of the type II secretion system required for the energy-dependent secretion of extracellular factors such as proteases and toxins from the periplasm.</text>
</comment>
<dbReference type="OrthoDB" id="6120808at2"/>
<accession>A0A2P4EZF9</accession>
<evidence type="ECO:0000256" key="9">
    <source>
        <dbReference type="ARBA" id="ARBA00023136"/>
    </source>
</evidence>
<dbReference type="InterPro" id="IPR023229">
    <property type="entry name" value="T2SS_M_periplasmic_sf"/>
</dbReference>
<keyword evidence="7 10" id="KW-0653">Protein transport</keyword>
<dbReference type="Pfam" id="PF04612">
    <property type="entry name" value="T2SSM"/>
    <property type="match status" value="1"/>
</dbReference>
<keyword evidence="4 10" id="KW-1003">Cell membrane</keyword>
<reference evidence="11 12" key="1">
    <citation type="submission" date="2018-01" db="EMBL/GenBank/DDBJ databases">
        <title>Draft genome of the type strain Pseudomonas oceani DSM 100277 isolated from the deep water in Okinawa trough, northwestern Pacific Ocean.</title>
        <authorList>
            <person name="Gomila M."/>
            <person name="Mulet M."/>
            <person name="Garcia-Valdes E."/>
            <person name="Lalucat J."/>
        </authorList>
    </citation>
    <scope>NUCLEOTIDE SEQUENCE [LARGE SCALE GENOMIC DNA]</scope>
    <source>
        <strain evidence="11 12">DSM 100277</strain>
    </source>
</reference>
<keyword evidence="3 10" id="KW-0813">Transport</keyword>
<evidence type="ECO:0000256" key="6">
    <source>
        <dbReference type="ARBA" id="ARBA00022692"/>
    </source>
</evidence>
<dbReference type="InterPro" id="IPR007690">
    <property type="entry name" value="T2SS_GspM"/>
</dbReference>
<evidence type="ECO:0000256" key="5">
    <source>
        <dbReference type="ARBA" id="ARBA00022519"/>
    </source>
</evidence>
<evidence type="ECO:0000256" key="4">
    <source>
        <dbReference type="ARBA" id="ARBA00022475"/>
    </source>
</evidence>
<evidence type="ECO:0000256" key="10">
    <source>
        <dbReference type="PIRNR" id="PIRNR006291"/>
    </source>
</evidence>
<dbReference type="GO" id="GO:0005886">
    <property type="term" value="C:plasma membrane"/>
    <property type="evidence" value="ECO:0007669"/>
    <property type="project" value="UniProtKB-SubCell"/>
</dbReference>
<comment type="subcellular location">
    <subcellularLocation>
        <location evidence="1">Cell inner membrane</location>
        <topology evidence="1">Single-pass membrane protein</topology>
    </subcellularLocation>
</comment>
<dbReference type="Proteomes" id="UP000243451">
    <property type="component" value="Unassembled WGS sequence"/>
</dbReference>
<dbReference type="AlphaFoldDB" id="A0A2P4EZF9"/>
<dbReference type="SUPFAM" id="SSF103054">
    <property type="entry name" value="General secretion pathway protein M, EpsM"/>
    <property type="match status" value="1"/>
</dbReference>
<protein>
    <recommendedName>
        <fullName evidence="10">Type II secretion system protein M</fullName>
        <shortName evidence="10">T2SS protein M</shortName>
    </recommendedName>
    <alternativeName>
        <fullName evidence="10">General secretion pathway protein M</fullName>
    </alternativeName>
</protein>
<proteinExistence type="inferred from homology"/>
<evidence type="ECO:0000313" key="11">
    <source>
        <dbReference type="EMBL" id="POB05836.1"/>
    </source>
</evidence>
<organism evidence="11 12">
    <name type="scientific">Halopseudomonas oceani</name>
    <dbReference type="NCBI Taxonomy" id="1708783"/>
    <lineage>
        <taxon>Bacteria</taxon>
        <taxon>Pseudomonadati</taxon>
        <taxon>Pseudomonadota</taxon>
        <taxon>Gammaproteobacteria</taxon>
        <taxon>Pseudomonadales</taxon>
        <taxon>Pseudomonadaceae</taxon>
        <taxon>Halopseudomonas</taxon>
    </lineage>
</organism>
<comment type="similarity">
    <text evidence="2 10">Belongs to the GSP M family.</text>
</comment>
<evidence type="ECO:0000256" key="8">
    <source>
        <dbReference type="ARBA" id="ARBA00022989"/>
    </source>
</evidence>
<dbReference type="Gene3D" id="3.30.1360.100">
    <property type="entry name" value="General secretion pathway protein M, EpsM"/>
    <property type="match status" value="1"/>
</dbReference>
<name>A0A2P4EZF9_9GAMM</name>
<dbReference type="EMBL" id="PPSK01000002">
    <property type="protein sequence ID" value="POB05836.1"/>
    <property type="molecule type" value="Genomic_DNA"/>
</dbReference>
<dbReference type="RefSeq" id="WP_104737156.1">
    <property type="nucleotide sequence ID" value="NZ_BMHR01000004.1"/>
</dbReference>
<evidence type="ECO:0000256" key="2">
    <source>
        <dbReference type="ARBA" id="ARBA00010637"/>
    </source>
</evidence>
<evidence type="ECO:0000256" key="3">
    <source>
        <dbReference type="ARBA" id="ARBA00022448"/>
    </source>
</evidence>
<keyword evidence="8" id="KW-1133">Transmembrane helix</keyword>
<keyword evidence="12" id="KW-1185">Reference proteome</keyword>
<comment type="caution">
    <text evidence="11">The sequence shown here is derived from an EMBL/GenBank/DDBJ whole genome shotgun (WGS) entry which is preliminary data.</text>
</comment>
<dbReference type="GO" id="GO:0015627">
    <property type="term" value="C:type II protein secretion system complex"/>
    <property type="evidence" value="ECO:0007669"/>
    <property type="project" value="InterPro"/>
</dbReference>
<evidence type="ECO:0000256" key="7">
    <source>
        <dbReference type="ARBA" id="ARBA00022927"/>
    </source>
</evidence>
<dbReference type="PIRSF" id="PIRSF006291">
    <property type="entry name" value="GspM"/>
    <property type="match status" value="1"/>
</dbReference>
<dbReference type="GO" id="GO:0015628">
    <property type="term" value="P:protein secretion by the type II secretion system"/>
    <property type="evidence" value="ECO:0007669"/>
    <property type="project" value="InterPro"/>
</dbReference>
<evidence type="ECO:0000313" key="12">
    <source>
        <dbReference type="Proteomes" id="UP000243451"/>
    </source>
</evidence>